<sequence length="43" mass="5024">METNDFSGYLFFPVVVNVFLWCVTTNHVDRGEGMSNIYLEHLQ</sequence>
<evidence type="ECO:0000256" key="1">
    <source>
        <dbReference type="SAM" id="Phobius"/>
    </source>
</evidence>
<gene>
    <name evidence="2" type="ORF">POPTR_004G055350</name>
</gene>
<name>A0A3N7G8Y3_POPTR</name>
<accession>A0A3N7G8Y3</accession>
<dbReference type="AlphaFoldDB" id="A0A3N7G8Y3"/>
<organism evidence="2 3">
    <name type="scientific">Populus trichocarpa</name>
    <name type="common">Western balsam poplar</name>
    <name type="synonym">Populus balsamifera subsp. trichocarpa</name>
    <dbReference type="NCBI Taxonomy" id="3694"/>
    <lineage>
        <taxon>Eukaryota</taxon>
        <taxon>Viridiplantae</taxon>
        <taxon>Streptophyta</taxon>
        <taxon>Embryophyta</taxon>
        <taxon>Tracheophyta</taxon>
        <taxon>Spermatophyta</taxon>
        <taxon>Magnoliopsida</taxon>
        <taxon>eudicotyledons</taxon>
        <taxon>Gunneridae</taxon>
        <taxon>Pentapetalae</taxon>
        <taxon>rosids</taxon>
        <taxon>fabids</taxon>
        <taxon>Malpighiales</taxon>
        <taxon>Salicaceae</taxon>
        <taxon>Saliceae</taxon>
        <taxon>Populus</taxon>
    </lineage>
</organism>
<proteinExistence type="predicted"/>
<evidence type="ECO:0000313" key="2">
    <source>
        <dbReference type="EMBL" id="RQO88984.1"/>
    </source>
</evidence>
<dbReference type="EMBL" id="CM009293">
    <property type="protein sequence ID" value="RQO88984.1"/>
    <property type="molecule type" value="Genomic_DNA"/>
</dbReference>
<protein>
    <submittedName>
        <fullName evidence="2">Uncharacterized protein</fullName>
    </submittedName>
</protein>
<dbReference type="Proteomes" id="UP000006729">
    <property type="component" value="Chromosome 4"/>
</dbReference>
<feature type="transmembrane region" description="Helical" evidence="1">
    <location>
        <begin position="6"/>
        <end position="24"/>
    </location>
</feature>
<reference evidence="2 3" key="1">
    <citation type="journal article" date="2006" name="Science">
        <title>The genome of black cottonwood, Populus trichocarpa (Torr. &amp; Gray).</title>
        <authorList>
            <person name="Tuskan G.A."/>
            <person name="Difazio S."/>
            <person name="Jansson S."/>
            <person name="Bohlmann J."/>
            <person name="Grigoriev I."/>
            <person name="Hellsten U."/>
            <person name="Putnam N."/>
            <person name="Ralph S."/>
            <person name="Rombauts S."/>
            <person name="Salamov A."/>
            <person name="Schein J."/>
            <person name="Sterck L."/>
            <person name="Aerts A."/>
            <person name="Bhalerao R.R."/>
            <person name="Bhalerao R.P."/>
            <person name="Blaudez D."/>
            <person name="Boerjan W."/>
            <person name="Brun A."/>
            <person name="Brunner A."/>
            <person name="Busov V."/>
            <person name="Campbell M."/>
            <person name="Carlson J."/>
            <person name="Chalot M."/>
            <person name="Chapman J."/>
            <person name="Chen G.L."/>
            <person name="Cooper D."/>
            <person name="Coutinho P.M."/>
            <person name="Couturier J."/>
            <person name="Covert S."/>
            <person name="Cronk Q."/>
            <person name="Cunningham R."/>
            <person name="Davis J."/>
            <person name="Degroeve S."/>
            <person name="Dejardin A."/>
            <person name="Depamphilis C."/>
            <person name="Detter J."/>
            <person name="Dirks B."/>
            <person name="Dubchak I."/>
            <person name="Duplessis S."/>
            <person name="Ehlting J."/>
            <person name="Ellis B."/>
            <person name="Gendler K."/>
            <person name="Goodstein D."/>
            <person name="Gribskov M."/>
            <person name="Grimwood J."/>
            <person name="Groover A."/>
            <person name="Gunter L."/>
            <person name="Hamberger B."/>
            <person name="Heinze B."/>
            <person name="Helariutta Y."/>
            <person name="Henrissat B."/>
            <person name="Holligan D."/>
            <person name="Holt R."/>
            <person name="Huang W."/>
            <person name="Islam-Faridi N."/>
            <person name="Jones S."/>
            <person name="Jones-Rhoades M."/>
            <person name="Jorgensen R."/>
            <person name="Joshi C."/>
            <person name="Kangasjarvi J."/>
            <person name="Karlsson J."/>
            <person name="Kelleher C."/>
            <person name="Kirkpatrick R."/>
            <person name="Kirst M."/>
            <person name="Kohler A."/>
            <person name="Kalluri U."/>
            <person name="Larimer F."/>
            <person name="Leebens-Mack J."/>
            <person name="Leple J.C."/>
            <person name="Locascio P."/>
            <person name="Lou Y."/>
            <person name="Lucas S."/>
            <person name="Martin F."/>
            <person name="Montanini B."/>
            <person name="Napoli C."/>
            <person name="Nelson D.R."/>
            <person name="Nelson C."/>
            <person name="Nieminen K."/>
            <person name="Nilsson O."/>
            <person name="Pereda V."/>
            <person name="Peter G."/>
            <person name="Philippe R."/>
            <person name="Pilate G."/>
            <person name="Poliakov A."/>
            <person name="Razumovskaya J."/>
            <person name="Richardson P."/>
            <person name="Rinaldi C."/>
            <person name="Ritland K."/>
            <person name="Rouze P."/>
            <person name="Ryaboy D."/>
            <person name="Schmutz J."/>
            <person name="Schrader J."/>
            <person name="Segerman B."/>
            <person name="Shin H."/>
            <person name="Siddiqui A."/>
            <person name="Sterky F."/>
            <person name="Terry A."/>
            <person name="Tsai C.J."/>
            <person name="Uberbacher E."/>
            <person name="Unneberg P."/>
            <person name="Vahala J."/>
            <person name="Wall K."/>
            <person name="Wessler S."/>
            <person name="Yang G."/>
            <person name="Yin T."/>
            <person name="Douglas C."/>
            <person name="Marra M."/>
            <person name="Sandberg G."/>
            <person name="Van de Peer Y."/>
            <person name="Rokhsar D."/>
        </authorList>
    </citation>
    <scope>NUCLEOTIDE SEQUENCE [LARGE SCALE GENOMIC DNA]</scope>
    <source>
        <strain evidence="3">cv. Nisqually</strain>
    </source>
</reference>
<dbReference type="InParanoid" id="A0A3N7G8Y3"/>
<keyword evidence="1" id="KW-0812">Transmembrane</keyword>
<keyword evidence="1" id="KW-1133">Transmembrane helix</keyword>
<evidence type="ECO:0000313" key="3">
    <source>
        <dbReference type="Proteomes" id="UP000006729"/>
    </source>
</evidence>
<keyword evidence="1" id="KW-0472">Membrane</keyword>
<keyword evidence="3" id="KW-1185">Reference proteome</keyword>